<feature type="compositionally biased region" description="Polar residues" evidence="5">
    <location>
        <begin position="14"/>
        <end position="25"/>
    </location>
</feature>
<keyword evidence="1" id="KW-0479">Metal-binding</keyword>
<evidence type="ECO:0000259" key="6">
    <source>
        <dbReference type="PROSITE" id="PS50966"/>
    </source>
</evidence>
<name>Q75L92_ORYSJ</name>
<keyword evidence="2 4" id="KW-0863">Zinc-finger</keyword>
<evidence type="ECO:0000256" key="4">
    <source>
        <dbReference type="PROSITE-ProRule" id="PRU00325"/>
    </source>
</evidence>
<gene>
    <name evidence="8" type="ORF">OJ1001_G01.16</name>
    <name evidence="7" type="ORF">OJ1729_E02.2</name>
</gene>
<sequence>MEINEKIDDREANLQYTQKGITSLSDLEKEKGEEQEKSTDSGKKSQGLKIMKQLAGKIEAGTSTDSVNSKSGTEEKILKISNDLKKADEKQLQEVKTSRGFETDTDKKAQRFKTMKQLPGIFEDGTCTALVQSNSGLAFLEKNYNTTQSYKMQENRDNIKSGNKGHLSDIGSKIEKKNTTNQTCLALLEENYNTTLSYRVQENMDITKTGKGKIMKQIAGNSKDFSETEAKLDKTKNSEADIGCSALNESEKSIIENNDKGTISCMNMQEINSENGANNAKVDYENNVLSLLDQDYIADSFISYTSLMEHIISSQPKRCNELKDKSLEQTSEIGYSNVDNQSQHAWSLDIFNLQESVQEPILEQSSDIGNISGNGVDDDVMNDELLTEEDIEQFLEEEQQEALKGNNAIIDRKYIPELDQKFKSIIEAHNYFNFYAYMAGFSIVNVHSARTTSKKRNREVIRVTFKCYKYVKADCNTKPETVDETATGERKTNEVIGTECKCVMVISERNLEWIITRLDLDHNHELSPPNKVRFLRSHKYLSTEERVLIRTLKECHIPTRNMIVILSVLRGGLTSLPYTKKDISNVRTEINRETSSNDMMQCLTYLKKKQEKDPNFFYEFDLDENRKAQLRKTLELQVEEIKKFKCYAVFEAENVISKQIRKRKYLVMMDLDTEEYTCICAMFQKDGILCSHILKIMLHLSIKEIPEKYIMHRWRKNHKSTEIIIGKEIIPVSESSVLRFNILSRKFAEIASKGAKTVEAYKFLMEESEKIDEKLNTMFSHEFEGADKQQGHEENNSFSPTAEVNEKSENTHIHGDIRNEEDYIEDPDIANSKGRPKQRYKTIREQIEDKETNHCSHCGRTEHTFPTCPFKHIEFDLARKRKRKIPSKPQKSGEEEKKEATSKKRKPNKKENTEISKSHQDEVQQLSKRVKKKSEINTSK</sequence>
<organism evidence="7 9">
    <name type="scientific">Oryza sativa subsp. japonica</name>
    <name type="common">Rice</name>
    <dbReference type="NCBI Taxonomy" id="39947"/>
    <lineage>
        <taxon>Eukaryota</taxon>
        <taxon>Viridiplantae</taxon>
        <taxon>Streptophyta</taxon>
        <taxon>Embryophyta</taxon>
        <taxon>Tracheophyta</taxon>
        <taxon>Spermatophyta</taxon>
        <taxon>Magnoliopsida</taxon>
        <taxon>Liliopsida</taxon>
        <taxon>Poales</taxon>
        <taxon>Poaceae</taxon>
        <taxon>BOP clade</taxon>
        <taxon>Oryzoideae</taxon>
        <taxon>Oryzeae</taxon>
        <taxon>Oryzinae</taxon>
        <taxon>Oryza</taxon>
        <taxon>Oryza sativa</taxon>
    </lineage>
</organism>
<keyword evidence="3" id="KW-0862">Zinc</keyword>
<dbReference type="InterPro" id="IPR006564">
    <property type="entry name" value="Znf_PMZ"/>
</dbReference>
<dbReference type="InterPro" id="IPR007527">
    <property type="entry name" value="Znf_SWIM"/>
</dbReference>
<feature type="region of interest" description="Disordered" evidence="5">
    <location>
        <begin position="785"/>
        <end position="839"/>
    </location>
</feature>
<dbReference type="Proteomes" id="UP000000763">
    <property type="component" value="Chromosome 5"/>
</dbReference>
<feature type="domain" description="SWIM-type" evidence="6">
    <location>
        <begin position="665"/>
        <end position="701"/>
    </location>
</feature>
<feature type="region of interest" description="Disordered" evidence="5">
    <location>
        <begin position="879"/>
        <end position="940"/>
    </location>
</feature>
<feature type="compositionally biased region" description="Basic and acidic residues" evidence="5">
    <location>
        <begin position="804"/>
        <end position="821"/>
    </location>
</feature>
<feature type="compositionally biased region" description="Basic and acidic residues" evidence="5">
    <location>
        <begin position="909"/>
        <end position="922"/>
    </location>
</feature>
<reference evidence="9" key="4">
    <citation type="journal article" date="2008" name="Nucleic Acids Res.">
        <title>The rice annotation project database (RAP-DB): 2008 update.</title>
        <authorList>
            <consortium name="The rice annotation project (RAP)"/>
        </authorList>
    </citation>
    <scope>GENOME REANNOTATION</scope>
    <source>
        <strain evidence="9">cv. Nipponbare</strain>
    </source>
</reference>
<protein>
    <recommendedName>
        <fullName evidence="6">SWIM-type domain-containing protein</fullName>
    </recommendedName>
</protein>
<dbReference type="EMBL" id="AC093089">
    <property type="protein sequence ID" value="AAS72362.1"/>
    <property type="molecule type" value="Genomic_DNA"/>
</dbReference>
<evidence type="ECO:0000313" key="8">
    <source>
        <dbReference type="EMBL" id="AAV31225.1"/>
    </source>
</evidence>
<dbReference type="PROSITE" id="PS50966">
    <property type="entry name" value="ZF_SWIM"/>
    <property type="match status" value="1"/>
</dbReference>
<reference evidence="8" key="1">
    <citation type="submission" date="2004-10" db="EMBL/GenBank/DDBJ databases">
        <title>Oryza sativa BAC OJ1001_G01 genomic sequence.</title>
        <authorList>
            <person name="Chow T.-Y."/>
            <person name="Hsing Y.-I.C."/>
            <person name="Chen C.-S."/>
            <person name="Chen H.-H."/>
            <person name="Liu S.-M."/>
            <person name="Chao Y.-T."/>
            <person name="Chang S.-J."/>
            <person name="Chen H.-C."/>
            <person name="Chen S.-K."/>
            <person name="Chen T.-R."/>
            <person name="Chen Y.-L."/>
            <person name="Cheng C.-H."/>
            <person name="Chung C.-I."/>
            <person name="Han S.-Y."/>
            <person name="Hsiao S.-H."/>
            <person name="Hsiung J.-N."/>
            <person name="Hsu C.-H."/>
            <person name="Huang J.-J."/>
            <person name="Kau P.-I."/>
            <person name="Lee M.-C."/>
            <person name="Leu H.-L."/>
            <person name="Li Y.-F."/>
            <person name="Lin S.-J."/>
            <person name="Lin Y.-C."/>
            <person name="Wu S.-W."/>
            <person name="Yu C.-Y."/>
            <person name="Yu S.-W."/>
            <person name="Wu H.-P."/>
            <person name="Shaw J.-F."/>
        </authorList>
    </citation>
    <scope>NUCLEOTIDE SEQUENCE</scope>
</reference>
<evidence type="ECO:0000256" key="5">
    <source>
        <dbReference type="SAM" id="MobiDB-lite"/>
    </source>
</evidence>
<feature type="compositionally biased region" description="Basic and acidic residues" evidence="5">
    <location>
        <begin position="891"/>
        <end position="902"/>
    </location>
</feature>
<evidence type="ECO:0000256" key="3">
    <source>
        <dbReference type="ARBA" id="ARBA00022833"/>
    </source>
</evidence>
<dbReference type="EMBL" id="AC093088">
    <property type="protein sequence ID" value="AAV31225.1"/>
    <property type="molecule type" value="Genomic_DNA"/>
</dbReference>
<feature type="region of interest" description="Disordered" evidence="5">
    <location>
        <begin position="1"/>
        <end position="49"/>
    </location>
</feature>
<dbReference type="AlphaFoldDB" id="Q75L92"/>
<dbReference type="PANTHER" id="PTHR47718:SF5">
    <property type="entry name" value="PROTEIN FAR1-RELATED SEQUENCE 8-LIKE"/>
    <property type="match status" value="1"/>
</dbReference>
<feature type="compositionally biased region" description="Basic and acidic residues" evidence="5">
    <location>
        <begin position="785"/>
        <end position="795"/>
    </location>
</feature>
<feature type="compositionally biased region" description="Basic and acidic residues" evidence="5">
    <location>
        <begin position="26"/>
        <end position="43"/>
    </location>
</feature>
<dbReference type="Pfam" id="PF03101">
    <property type="entry name" value="FAR1"/>
    <property type="match status" value="1"/>
</dbReference>
<dbReference type="Pfam" id="PF04434">
    <property type="entry name" value="SWIM"/>
    <property type="match status" value="1"/>
</dbReference>
<evidence type="ECO:0000256" key="1">
    <source>
        <dbReference type="ARBA" id="ARBA00022723"/>
    </source>
</evidence>
<dbReference type="PANTHER" id="PTHR47718">
    <property type="entry name" value="OS01G0519700 PROTEIN"/>
    <property type="match status" value="1"/>
</dbReference>
<dbReference type="GO" id="GO:0008270">
    <property type="term" value="F:zinc ion binding"/>
    <property type="evidence" value="ECO:0007669"/>
    <property type="project" value="UniProtKB-KW"/>
</dbReference>
<evidence type="ECO:0000256" key="2">
    <source>
        <dbReference type="ARBA" id="ARBA00022771"/>
    </source>
</evidence>
<evidence type="ECO:0000313" key="9">
    <source>
        <dbReference type="Proteomes" id="UP000000763"/>
    </source>
</evidence>
<reference evidence="7" key="3">
    <citation type="submission" date="2005-01" db="EMBL/GenBank/DDBJ databases">
        <title>Oryza sativa BAC OJ1729_E02 genomic sequence.</title>
        <authorList>
            <person name="Chow T.-Y."/>
            <person name="Hsing Y.-I.C."/>
            <person name="Chen C.-S."/>
            <person name="Chen H.-H."/>
            <person name="Liu S.-M."/>
            <person name="Chao Y.-T."/>
            <person name="Chang S.-J."/>
            <person name="Chen H.-C."/>
            <person name="Chen S.-K."/>
            <person name="Chen T.-R."/>
            <person name="Chen Y.-L."/>
            <person name="Cheng C.-H."/>
            <person name="Chung C.-I."/>
            <person name="Han S.-Y."/>
            <person name="Hsiao S.-H."/>
            <person name="Hsiung J.-N."/>
            <person name="Hsu C.-H."/>
            <person name="Hsu C.-T."/>
            <person name="Huang J.-J."/>
            <person name="Kau P.-I."/>
            <person name="Lee H.-F."/>
            <person name="Lee M.-C."/>
            <person name="Leu H.-L."/>
            <person name="Li Y.-F."/>
            <person name="Lin S.-J."/>
            <person name="Lin Y.-C."/>
            <person name="Lu P.-C."/>
            <person name="Wei F.-J."/>
            <person name="Wu C.-C."/>
            <person name="Wu S.-W."/>
            <person name="Yang K.-C."/>
            <person name="Yu C.-Y."/>
            <person name="Yu S.-W."/>
            <person name="Wu H.-P."/>
            <person name="Shaw J.-F."/>
        </authorList>
    </citation>
    <scope>NUCLEOTIDE SEQUENCE</scope>
</reference>
<feature type="compositionally biased region" description="Basic and acidic residues" evidence="5">
    <location>
        <begin position="1"/>
        <end position="12"/>
    </location>
</feature>
<dbReference type="InterPro" id="IPR004330">
    <property type="entry name" value="FAR1_DNA_bnd_dom"/>
</dbReference>
<evidence type="ECO:0000313" key="7">
    <source>
        <dbReference type="EMBL" id="AAS72362.1"/>
    </source>
</evidence>
<dbReference type="SMART" id="SM00575">
    <property type="entry name" value="ZnF_PMZ"/>
    <property type="match status" value="1"/>
</dbReference>
<accession>Q75L92</accession>
<proteinExistence type="predicted"/>
<reference evidence="9" key="2">
    <citation type="journal article" date="2005" name="Nature">
        <title>The map-based sequence of the rice genome.</title>
        <authorList>
            <consortium name="International rice genome sequencing project (IRGSP)"/>
            <person name="Matsumoto T."/>
            <person name="Wu J."/>
            <person name="Kanamori H."/>
            <person name="Katayose Y."/>
            <person name="Fujisawa M."/>
            <person name="Namiki N."/>
            <person name="Mizuno H."/>
            <person name="Yamamoto K."/>
            <person name="Antonio B.A."/>
            <person name="Baba T."/>
            <person name="Sakata K."/>
            <person name="Nagamura Y."/>
            <person name="Aoki H."/>
            <person name="Arikawa K."/>
            <person name="Arita K."/>
            <person name="Bito T."/>
            <person name="Chiden Y."/>
            <person name="Fujitsuka N."/>
            <person name="Fukunaka R."/>
            <person name="Hamada M."/>
            <person name="Harada C."/>
            <person name="Hayashi A."/>
            <person name="Hijishita S."/>
            <person name="Honda M."/>
            <person name="Hosokawa S."/>
            <person name="Ichikawa Y."/>
            <person name="Idonuma A."/>
            <person name="Iijima M."/>
            <person name="Ikeda M."/>
            <person name="Ikeno M."/>
            <person name="Ito K."/>
            <person name="Ito S."/>
            <person name="Ito T."/>
            <person name="Ito Y."/>
            <person name="Ito Y."/>
            <person name="Iwabuchi A."/>
            <person name="Kamiya K."/>
            <person name="Karasawa W."/>
            <person name="Kurita K."/>
            <person name="Katagiri S."/>
            <person name="Kikuta A."/>
            <person name="Kobayashi H."/>
            <person name="Kobayashi N."/>
            <person name="Machita K."/>
            <person name="Maehara T."/>
            <person name="Masukawa M."/>
            <person name="Mizubayashi T."/>
            <person name="Mukai Y."/>
            <person name="Nagasaki H."/>
            <person name="Nagata Y."/>
            <person name="Naito S."/>
            <person name="Nakashima M."/>
            <person name="Nakama Y."/>
            <person name="Nakamichi Y."/>
            <person name="Nakamura M."/>
            <person name="Meguro A."/>
            <person name="Negishi M."/>
            <person name="Ohta I."/>
            <person name="Ohta T."/>
            <person name="Okamoto M."/>
            <person name="Ono N."/>
            <person name="Saji S."/>
            <person name="Sakaguchi M."/>
            <person name="Sakai K."/>
            <person name="Shibata M."/>
            <person name="Shimokawa T."/>
            <person name="Song J."/>
            <person name="Takazaki Y."/>
            <person name="Terasawa K."/>
            <person name="Tsugane M."/>
            <person name="Tsuji K."/>
            <person name="Ueda S."/>
            <person name="Waki K."/>
            <person name="Yamagata H."/>
            <person name="Yamamoto M."/>
            <person name="Yamamoto S."/>
            <person name="Yamane H."/>
            <person name="Yoshiki S."/>
            <person name="Yoshihara R."/>
            <person name="Yukawa K."/>
            <person name="Zhong H."/>
            <person name="Yano M."/>
            <person name="Yuan Q."/>
            <person name="Ouyang S."/>
            <person name="Liu J."/>
            <person name="Jones K.M."/>
            <person name="Gansberger K."/>
            <person name="Moffat K."/>
            <person name="Hill J."/>
            <person name="Bera J."/>
            <person name="Fadrosh D."/>
            <person name="Jin S."/>
            <person name="Johri S."/>
            <person name="Kim M."/>
            <person name="Overton L."/>
            <person name="Reardon M."/>
            <person name="Tsitrin T."/>
            <person name="Vuong H."/>
            <person name="Weaver B."/>
            <person name="Ciecko A."/>
            <person name="Tallon L."/>
            <person name="Jackson J."/>
            <person name="Pai G."/>
            <person name="Aken S.V."/>
            <person name="Utterback T."/>
            <person name="Reidmuller S."/>
            <person name="Feldblyum T."/>
            <person name="Hsiao J."/>
            <person name="Zismann V."/>
            <person name="Iobst S."/>
            <person name="de Vazeille A.R."/>
            <person name="Buell C.R."/>
            <person name="Ying K."/>
            <person name="Li Y."/>
            <person name="Lu T."/>
            <person name="Huang Y."/>
            <person name="Zhao Q."/>
            <person name="Feng Q."/>
            <person name="Zhang L."/>
            <person name="Zhu J."/>
            <person name="Weng Q."/>
            <person name="Mu J."/>
            <person name="Lu Y."/>
            <person name="Fan D."/>
            <person name="Liu Y."/>
            <person name="Guan J."/>
            <person name="Zhang Y."/>
            <person name="Yu S."/>
            <person name="Liu X."/>
            <person name="Zhang Y."/>
            <person name="Hong G."/>
            <person name="Han B."/>
            <person name="Choisne N."/>
            <person name="Demange N."/>
            <person name="Orjeda G."/>
            <person name="Samain S."/>
            <person name="Cattolico L."/>
            <person name="Pelletier E."/>
            <person name="Couloux A."/>
            <person name="Segurens B."/>
            <person name="Wincker P."/>
            <person name="D'Hont A."/>
            <person name="Scarpelli C."/>
            <person name="Weissenbach J."/>
            <person name="Salanoubat M."/>
            <person name="Quetier F."/>
            <person name="Yu Y."/>
            <person name="Kim H.R."/>
            <person name="Rambo T."/>
            <person name="Currie J."/>
            <person name="Collura K."/>
            <person name="Luo M."/>
            <person name="Yang T."/>
            <person name="Ammiraju J.S.S."/>
            <person name="Engler F."/>
            <person name="Soderlund C."/>
            <person name="Wing R.A."/>
            <person name="Palmer L.E."/>
            <person name="de la Bastide M."/>
            <person name="Spiegel L."/>
            <person name="Nascimento L."/>
            <person name="Zutavern T."/>
            <person name="O'Shaughnessy A."/>
            <person name="Dike S."/>
            <person name="Dedhia N."/>
            <person name="Preston R."/>
            <person name="Balija V."/>
            <person name="McCombie W.R."/>
            <person name="Chow T."/>
            <person name="Chen H."/>
            <person name="Chung M."/>
            <person name="Chen C."/>
            <person name="Shaw J."/>
            <person name="Wu H."/>
            <person name="Hsiao K."/>
            <person name="Chao Y."/>
            <person name="Chu M."/>
            <person name="Cheng C."/>
            <person name="Hour A."/>
            <person name="Lee P."/>
            <person name="Lin S."/>
            <person name="Lin Y."/>
            <person name="Liou J."/>
            <person name="Liu S."/>
            <person name="Hsing Y."/>
            <person name="Raghuvanshi S."/>
            <person name="Mohanty A."/>
            <person name="Bharti A.K."/>
            <person name="Gaur A."/>
            <person name="Gupta V."/>
            <person name="Kumar D."/>
            <person name="Ravi V."/>
            <person name="Vij S."/>
            <person name="Kapur A."/>
            <person name="Khurana P."/>
            <person name="Khurana P."/>
            <person name="Khurana J.P."/>
            <person name="Tyagi A.K."/>
            <person name="Gaikwad K."/>
            <person name="Singh A."/>
            <person name="Dalal V."/>
            <person name="Srivastava S."/>
            <person name="Dixit A."/>
            <person name="Pal A.K."/>
            <person name="Ghazi I.A."/>
            <person name="Yadav M."/>
            <person name="Pandit A."/>
            <person name="Bhargava A."/>
            <person name="Sureshbabu K."/>
            <person name="Batra K."/>
            <person name="Sharma T.R."/>
            <person name="Mohapatra T."/>
            <person name="Singh N.K."/>
            <person name="Messing J."/>
            <person name="Nelson A.B."/>
            <person name="Fuks G."/>
            <person name="Kavchok S."/>
            <person name="Keizer G."/>
            <person name="Linton E."/>
            <person name="Llaca V."/>
            <person name="Song R."/>
            <person name="Tanyolac B."/>
            <person name="Young S."/>
            <person name="Ho-Il K."/>
            <person name="Hahn J.H."/>
            <person name="Sangsakoo G."/>
            <person name="Vanavichit A."/>
            <person name="de Mattos Luiz.A.T."/>
            <person name="Zimmer P.D."/>
            <person name="Malone G."/>
            <person name="Dellagostin O."/>
            <person name="de Oliveira A.C."/>
            <person name="Bevan M."/>
            <person name="Bancroft I."/>
            <person name="Minx P."/>
            <person name="Cordum H."/>
            <person name="Wilson R."/>
            <person name="Cheng Z."/>
            <person name="Jin W."/>
            <person name="Jiang J."/>
            <person name="Leong S.A."/>
            <person name="Iwama H."/>
            <person name="Gojobori T."/>
            <person name="Itoh T."/>
            <person name="Niimura Y."/>
            <person name="Fujii Y."/>
            <person name="Habara T."/>
            <person name="Sakai H."/>
            <person name="Sato Y."/>
            <person name="Wilson G."/>
            <person name="Kumar K."/>
            <person name="McCouch S."/>
            <person name="Juretic N."/>
            <person name="Hoen D."/>
            <person name="Wright S."/>
            <person name="Bruskiewich R."/>
            <person name="Bureau T."/>
            <person name="Miyao A."/>
            <person name="Hirochika H."/>
            <person name="Nishikawa T."/>
            <person name="Kadowaki K."/>
            <person name="Sugiura M."/>
            <person name="Burr B."/>
            <person name="Sasaki T."/>
        </authorList>
    </citation>
    <scope>NUCLEOTIDE SEQUENCE [LARGE SCALE GENOMIC DNA]</scope>
    <source>
        <strain evidence="9">cv. Nipponbare</strain>
    </source>
</reference>